<evidence type="ECO:0000313" key="8">
    <source>
        <dbReference type="Proteomes" id="UP000287865"/>
    </source>
</evidence>
<dbReference type="RefSeq" id="WP_111569637.1">
    <property type="nucleotide sequence ID" value="NZ_PIPK01000008.1"/>
</dbReference>
<dbReference type="PROSITE" id="PS51353">
    <property type="entry name" value="ARSC"/>
    <property type="match status" value="1"/>
</dbReference>
<accession>A0A327X1Z3</accession>
<dbReference type="Gene3D" id="3.40.30.10">
    <property type="entry name" value="Glutaredoxin"/>
    <property type="match status" value="1"/>
</dbReference>
<dbReference type="EC" id="1.20.4.1" evidence="4"/>
<dbReference type="InterPro" id="IPR006660">
    <property type="entry name" value="Arsenate_reductase-like"/>
</dbReference>
<proteinExistence type="inferred from homology"/>
<name>A0A327X1Z3_9GAMM</name>
<evidence type="ECO:0000313" key="5">
    <source>
        <dbReference type="EMBL" id="RAJ96463.1"/>
    </source>
</evidence>
<gene>
    <name evidence="6" type="primary">arsC</name>
    <name evidence="5" type="ORF">B0I24_10842</name>
    <name evidence="6" type="ORF">CWE07_09750</name>
</gene>
<comment type="similarity">
    <text evidence="1 3 4">Belongs to the ArsC family.</text>
</comment>
<keyword evidence="8" id="KW-1185">Reference proteome</keyword>
<dbReference type="InterPro" id="IPR036249">
    <property type="entry name" value="Thioredoxin-like_sf"/>
</dbReference>
<reference evidence="5 7" key="2">
    <citation type="submission" date="2018-06" db="EMBL/GenBank/DDBJ databases">
        <title>Genomic Encyclopedia of Type Strains, Phase III (KMG-III): the genomes of soil and plant-associated and newly described type strains.</title>
        <authorList>
            <person name="Whitman W."/>
        </authorList>
    </citation>
    <scope>NUCLEOTIDE SEQUENCE [LARGE SCALE GENOMIC DNA]</scope>
    <source>
        <strain evidence="5 7">CGMCC 1.15366</strain>
    </source>
</reference>
<evidence type="ECO:0000313" key="7">
    <source>
        <dbReference type="Proteomes" id="UP000249203"/>
    </source>
</evidence>
<dbReference type="EMBL" id="QLMD01000008">
    <property type="protein sequence ID" value="RAJ96463.1"/>
    <property type="molecule type" value="Genomic_DNA"/>
</dbReference>
<evidence type="ECO:0000256" key="1">
    <source>
        <dbReference type="ARBA" id="ARBA00007198"/>
    </source>
</evidence>
<comment type="caution">
    <text evidence="5">The sequence shown here is derived from an EMBL/GenBank/DDBJ whole genome shotgun (WGS) entry which is preliminary data.</text>
</comment>
<dbReference type="PANTHER" id="PTHR30041">
    <property type="entry name" value="ARSENATE REDUCTASE"/>
    <property type="match status" value="1"/>
</dbReference>
<reference evidence="6 8" key="1">
    <citation type="journal article" date="2018" name="Front. Microbiol.">
        <title>Genome-Based Analysis Reveals the Taxonomy and Diversity of the Family Idiomarinaceae.</title>
        <authorList>
            <person name="Liu Y."/>
            <person name="Lai Q."/>
            <person name="Shao Z."/>
        </authorList>
    </citation>
    <scope>NUCLEOTIDE SEQUENCE [LARGE SCALE GENOMIC DNA]</scope>
    <source>
        <strain evidence="6 8">CF12-14</strain>
    </source>
</reference>
<evidence type="ECO:0000256" key="4">
    <source>
        <dbReference type="RuleBase" id="RU362029"/>
    </source>
</evidence>
<dbReference type="SUPFAM" id="SSF52833">
    <property type="entry name" value="Thioredoxin-like"/>
    <property type="match status" value="1"/>
</dbReference>
<dbReference type="AlphaFoldDB" id="A0A327X1Z3"/>
<dbReference type="EMBL" id="PIPK01000008">
    <property type="protein sequence ID" value="RUO23784.1"/>
    <property type="molecule type" value="Genomic_DNA"/>
</dbReference>
<dbReference type="InterPro" id="IPR006659">
    <property type="entry name" value="Arsenate_reductase"/>
</dbReference>
<evidence type="ECO:0000313" key="6">
    <source>
        <dbReference type="EMBL" id="RUO23784.1"/>
    </source>
</evidence>
<dbReference type="OrthoDB" id="9790554at2"/>
<dbReference type="Proteomes" id="UP000287865">
    <property type="component" value="Unassembled WGS sequence"/>
</dbReference>
<organism evidence="5 7">
    <name type="scientific">Aliidiomarina maris</name>
    <dbReference type="NCBI Taxonomy" id="531312"/>
    <lineage>
        <taxon>Bacteria</taxon>
        <taxon>Pseudomonadati</taxon>
        <taxon>Pseudomonadota</taxon>
        <taxon>Gammaproteobacteria</taxon>
        <taxon>Alteromonadales</taxon>
        <taxon>Idiomarinaceae</taxon>
        <taxon>Aliidiomarina</taxon>
    </lineage>
</organism>
<dbReference type="Proteomes" id="UP000249203">
    <property type="component" value="Unassembled WGS sequence"/>
</dbReference>
<sequence length="118" mass="13206">MSKYQILHNPRCSKSRETLALLAQHDIDADVVEYLKQPPSAAQIEAICDKLGVSPETIVRKKEAEFKALGLHEQNLTAKQWCQVLADNPKLIERPIVIKGDNARIGRPPEAVLELIND</sequence>
<dbReference type="PANTHER" id="PTHR30041:SF4">
    <property type="entry name" value="ARSENATE REDUCTASE"/>
    <property type="match status" value="1"/>
</dbReference>
<protein>
    <recommendedName>
        <fullName evidence="4">Arsenate reductase</fullName>
        <ecNumber evidence="4">1.20.4.1</ecNumber>
    </recommendedName>
</protein>
<dbReference type="NCBIfam" id="TIGR00014">
    <property type="entry name" value="arsC"/>
    <property type="match status" value="1"/>
</dbReference>
<keyword evidence="2 4" id="KW-0560">Oxidoreductase</keyword>
<comment type="catalytic activity">
    <reaction evidence="4">
        <text>[glutaredoxin]-dithiol + arsenate + glutathione + H(+) = glutathionyl-S-S-[glutaredoxin] + arsenite + H2O</text>
        <dbReference type="Rhea" id="RHEA:22016"/>
        <dbReference type="Rhea" id="RHEA-COMP:10729"/>
        <dbReference type="Rhea" id="RHEA-COMP:17668"/>
        <dbReference type="ChEBI" id="CHEBI:15377"/>
        <dbReference type="ChEBI" id="CHEBI:15378"/>
        <dbReference type="ChEBI" id="CHEBI:29242"/>
        <dbReference type="ChEBI" id="CHEBI:29950"/>
        <dbReference type="ChEBI" id="CHEBI:48597"/>
        <dbReference type="ChEBI" id="CHEBI:57925"/>
        <dbReference type="ChEBI" id="CHEBI:146199"/>
        <dbReference type="EC" id="1.20.4.1"/>
    </reaction>
</comment>
<dbReference type="GO" id="GO:0008794">
    <property type="term" value="F:arsenate reductase (glutaredoxin) activity"/>
    <property type="evidence" value="ECO:0007669"/>
    <property type="project" value="UniProtKB-UniRule"/>
</dbReference>
<dbReference type="Pfam" id="PF03960">
    <property type="entry name" value="ArsC"/>
    <property type="match status" value="1"/>
</dbReference>
<dbReference type="CDD" id="cd03034">
    <property type="entry name" value="ArsC_ArsC"/>
    <property type="match status" value="1"/>
</dbReference>
<evidence type="ECO:0000256" key="2">
    <source>
        <dbReference type="ARBA" id="ARBA00023002"/>
    </source>
</evidence>
<evidence type="ECO:0000256" key="3">
    <source>
        <dbReference type="PROSITE-ProRule" id="PRU01282"/>
    </source>
</evidence>